<dbReference type="PANTHER" id="PTHR45080:SF8">
    <property type="entry name" value="IG-LIKE DOMAIN-CONTAINING PROTEIN"/>
    <property type="match status" value="1"/>
</dbReference>
<dbReference type="InterPro" id="IPR003598">
    <property type="entry name" value="Ig_sub2"/>
</dbReference>
<sequence>MKAFILSIIFAVIQCLTVFCQGGYPKIVFKPSDPLIARSEDKATLNWALELPPSETWSSSIFEVMFGIWKHPGFLKTKLLVIDRHGEVLIRPNYEKKISCDFNMSKLQVAFILHNLTMKDENHYCLQVELGLHQPPLTDPVMLLLEDPPKITSPKQENFSVNIGDNLRINSQAKGLPAPNITWTKQGRIVGNDTLVLNGVTPNDSGVYLCSAHNQAGEDHREIVVTVIEHNYGSQKLTVPHMPTQTSHDGGSPVWLFPVVIGVSVLLIAAVVIFRLRGRYCEKNLAYGQHIDEETGEHSTTAKIELRDDEATAG</sequence>
<name>A0AAU9Y5V6_9CNID</name>
<dbReference type="GO" id="GO:0005886">
    <property type="term" value="C:plasma membrane"/>
    <property type="evidence" value="ECO:0007669"/>
    <property type="project" value="TreeGrafter"/>
</dbReference>
<evidence type="ECO:0000313" key="6">
    <source>
        <dbReference type="EMBL" id="CAH3169131.1"/>
    </source>
</evidence>
<dbReference type="AlphaFoldDB" id="A0AAU9Y5V6"/>
<dbReference type="GO" id="GO:0007156">
    <property type="term" value="P:homophilic cell adhesion via plasma membrane adhesion molecules"/>
    <property type="evidence" value="ECO:0007669"/>
    <property type="project" value="TreeGrafter"/>
</dbReference>
<evidence type="ECO:0000256" key="2">
    <source>
        <dbReference type="ARBA" id="ARBA00023157"/>
    </source>
</evidence>
<evidence type="ECO:0000256" key="3">
    <source>
        <dbReference type="SAM" id="Phobius"/>
    </source>
</evidence>
<dbReference type="SMART" id="SM00408">
    <property type="entry name" value="IGc2"/>
    <property type="match status" value="1"/>
</dbReference>
<dbReference type="EMBL" id="CALNXJ010000200">
    <property type="protein sequence ID" value="CAH3169131.1"/>
    <property type="molecule type" value="Genomic_DNA"/>
</dbReference>
<evidence type="ECO:0000313" key="7">
    <source>
        <dbReference type="Proteomes" id="UP001159428"/>
    </source>
</evidence>
<dbReference type="InterPro" id="IPR007110">
    <property type="entry name" value="Ig-like_dom"/>
</dbReference>
<dbReference type="SMART" id="SM00409">
    <property type="entry name" value="IG"/>
    <property type="match status" value="1"/>
</dbReference>
<dbReference type="Pfam" id="PF13927">
    <property type="entry name" value="Ig_3"/>
    <property type="match status" value="1"/>
</dbReference>
<feature type="domain" description="Ig-like" evidence="5">
    <location>
        <begin position="149"/>
        <end position="226"/>
    </location>
</feature>
<dbReference type="PANTHER" id="PTHR45080">
    <property type="entry name" value="CONTACTIN 5"/>
    <property type="match status" value="1"/>
</dbReference>
<dbReference type="InterPro" id="IPR050958">
    <property type="entry name" value="Cell_Adh-Cytoskel_Orgn"/>
</dbReference>
<evidence type="ECO:0000256" key="1">
    <source>
        <dbReference type="ARBA" id="ARBA00022729"/>
    </source>
</evidence>
<organism evidence="6 7">
    <name type="scientific">Pocillopora meandrina</name>
    <dbReference type="NCBI Taxonomy" id="46732"/>
    <lineage>
        <taxon>Eukaryota</taxon>
        <taxon>Metazoa</taxon>
        <taxon>Cnidaria</taxon>
        <taxon>Anthozoa</taxon>
        <taxon>Hexacorallia</taxon>
        <taxon>Scleractinia</taxon>
        <taxon>Astrocoeniina</taxon>
        <taxon>Pocilloporidae</taxon>
        <taxon>Pocillopora</taxon>
    </lineage>
</organism>
<keyword evidence="2" id="KW-1015">Disulfide bond</keyword>
<feature type="chain" id="PRO_5043336737" description="Ig-like domain-containing protein" evidence="4">
    <location>
        <begin position="16"/>
        <end position="314"/>
    </location>
</feature>
<keyword evidence="3" id="KW-0812">Transmembrane</keyword>
<dbReference type="Gene3D" id="2.60.40.10">
    <property type="entry name" value="Immunoglobulins"/>
    <property type="match status" value="3"/>
</dbReference>
<keyword evidence="7" id="KW-1185">Reference proteome</keyword>
<dbReference type="Proteomes" id="UP001159428">
    <property type="component" value="Unassembled WGS sequence"/>
</dbReference>
<protein>
    <recommendedName>
        <fullName evidence="5">Ig-like domain-containing protein</fullName>
    </recommendedName>
</protein>
<keyword evidence="3" id="KW-0472">Membrane</keyword>
<keyword evidence="3" id="KW-1133">Transmembrane helix</keyword>
<gene>
    <name evidence="6" type="ORF">PMEA_00011747</name>
</gene>
<dbReference type="InterPro" id="IPR013783">
    <property type="entry name" value="Ig-like_fold"/>
</dbReference>
<dbReference type="PROSITE" id="PS50835">
    <property type="entry name" value="IG_LIKE"/>
    <property type="match status" value="1"/>
</dbReference>
<accession>A0AAU9Y5V6</accession>
<feature type="transmembrane region" description="Helical" evidence="3">
    <location>
        <begin position="254"/>
        <end position="274"/>
    </location>
</feature>
<dbReference type="SUPFAM" id="SSF48726">
    <property type="entry name" value="Immunoglobulin"/>
    <property type="match status" value="1"/>
</dbReference>
<comment type="caution">
    <text evidence="6">The sequence shown here is derived from an EMBL/GenBank/DDBJ whole genome shotgun (WGS) entry which is preliminary data.</text>
</comment>
<feature type="signal peptide" evidence="4">
    <location>
        <begin position="1"/>
        <end position="15"/>
    </location>
</feature>
<evidence type="ECO:0000256" key="4">
    <source>
        <dbReference type="SAM" id="SignalP"/>
    </source>
</evidence>
<keyword evidence="1 4" id="KW-0732">Signal</keyword>
<evidence type="ECO:0000259" key="5">
    <source>
        <dbReference type="PROSITE" id="PS50835"/>
    </source>
</evidence>
<dbReference type="InterPro" id="IPR036179">
    <property type="entry name" value="Ig-like_dom_sf"/>
</dbReference>
<reference evidence="6 7" key="1">
    <citation type="submission" date="2022-05" db="EMBL/GenBank/DDBJ databases">
        <authorList>
            <consortium name="Genoscope - CEA"/>
            <person name="William W."/>
        </authorList>
    </citation>
    <scope>NUCLEOTIDE SEQUENCE [LARGE SCALE GENOMIC DNA]</scope>
</reference>
<dbReference type="InterPro" id="IPR003599">
    <property type="entry name" value="Ig_sub"/>
</dbReference>
<proteinExistence type="predicted"/>